<evidence type="ECO:0000313" key="3">
    <source>
        <dbReference type="EMBL" id="SJZ32019.1"/>
    </source>
</evidence>
<dbReference type="STRING" id="261392.SAMN02745149_00677"/>
<organism evidence="3 4">
    <name type="scientific">Treponema porcinum</name>
    <dbReference type="NCBI Taxonomy" id="261392"/>
    <lineage>
        <taxon>Bacteria</taxon>
        <taxon>Pseudomonadati</taxon>
        <taxon>Spirochaetota</taxon>
        <taxon>Spirochaetia</taxon>
        <taxon>Spirochaetales</taxon>
        <taxon>Treponemataceae</taxon>
        <taxon>Treponema</taxon>
    </lineage>
</organism>
<feature type="domain" description="Impact N-terminal" evidence="2">
    <location>
        <begin position="15"/>
        <end position="120"/>
    </location>
</feature>
<dbReference type="RefSeq" id="WP_078932599.1">
    <property type="nucleotide sequence ID" value="NZ_FUWG01000004.1"/>
</dbReference>
<evidence type="ECO:0000313" key="4">
    <source>
        <dbReference type="Proteomes" id="UP000190423"/>
    </source>
</evidence>
<dbReference type="Gene3D" id="3.30.70.240">
    <property type="match status" value="1"/>
</dbReference>
<evidence type="ECO:0000256" key="1">
    <source>
        <dbReference type="ARBA" id="ARBA00007665"/>
    </source>
</evidence>
<dbReference type="InterPro" id="IPR035647">
    <property type="entry name" value="EFG_III/V"/>
</dbReference>
<dbReference type="PANTHER" id="PTHR16301:SF20">
    <property type="entry name" value="IMPACT FAMILY MEMBER YIGZ"/>
    <property type="match status" value="1"/>
</dbReference>
<protein>
    <submittedName>
        <fullName evidence="3">Uncharacterized protein, YigZ family</fullName>
    </submittedName>
</protein>
<sequence length="199" mass="22077">MNILEKYVSSEITIKNSRFLSELFPCDEQSKARAIIREQKAKYADAKHVVHAFIIGLGAEIMGMSDDGEPSGTAGRPVLDVAKGRNCTNLVLTVTRWFGGILLGTGGLVKAYGDSAKLVLDTAAEQHAVTEYIEKRRFSLSAGYSDYQIVKHIFFQFTISGLQEEFSTEIHVSACIPKAEYEILEKRIQDSTNGRVRLI</sequence>
<accession>A0A1T4JPF6</accession>
<dbReference type="Pfam" id="PF01205">
    <property type="entry name" value="Impact_N"/>
    <property type="match status" value="1"/>
</dbReference>
<dbReference type="SUPFAM" id="SSF54211">
    <property type="entry name" value="Ribosomal protein S5 domain 2-like"/>
    <property type="match status" value="1"/>
</dbReference>
<dbReference type="InterPro" id="IPR023582">
    <property type="entry name" value="Impact"/>
</dbReference>
<dbReference type="InterPro" id="IPR020568">
    <property type="entry name" value="Ribosomal_Su5_D2-typ_SF"/>
</dbReference>
<evidence type="ECO:0000259" key="2">
    <source>
        <dbReference type="Pfam" id="PF01205"/>
    </source>
</evidence>
<dbReference type="GO" id="GO:0005737">
    <property type="term" value="C:cytoplasm"/>
    <property type="evidence" value="ECO:0007669"/>
    <property type="project" value="TreeGrafter"/>
</dbReference>
<gene>
    <name evidence="3" type="ORF">SAMN02745149_00677</name>
</gene>
<dbReference type="InterPro" id="IPR036956">
    <property type="entry name" value="Impact_N_sf"/>
</dbReference>
<dbReference type="GeneID" id="78315990"/>
<dbReference type="AlphaFoldDB" id="A0A1T4JPF6"/>
<dbReference type="PANTHER" id="PTHR16301">
    <property type="entry name" value="IMPACT-RELATED"/>
    <property type="match status" value="1"/>
</dbReference>
<proteinExistence type="inferred from homology"/>
<dbReference type="InterPro" id="IPR001498">
    <property type="entry name" value="Impact_N"/>
</dbReference>
<dbReference type="SUPFAM" id="SSF54980">
    <property type="entry name" value="EF-G C-terminal domain-like"/>
    <property type="match status" value="1"/>
</dbReference>
<comment type="similarity">
    <text evidence="1">Belongs to the IMPACT family.</text>
</comment>
<dbReference type="OrthoDB" id="9813771at2"/>
<dbReference type="EMBL" id="FUWG01000004">
    <property type="protein sequence ID" value="SJZ32019.1"/>
    <property type="molecule type" value="Genomic_DNA"/>
</dbReference>
<keyword evidence="4" id="KW-1185">Reference proteome</keyword>
<reference evidence="3 4" key="1">
    <citation type="submission" date="2017-02" db="EMBL/GenBank/DDBJ databases">
        <authorList>
            <person name="Peterson S.W."/>
        </authorList>
    </citation>
    <scope>NUCLEOTIDE SEQUENCE [LARGE SCALE GENOMIC DNA]</scope>
    <source>
        <strain evidence="3 4">ATCC BAA-908</strain>
    </source>
</reference>
<name>A0A1T4JPF6_TREPO</name>
<dbReference type="Gene3D" id="3.30.230.30">
    <property type="entry name" value="Impact, N-terminal domain"/>
    <property type="match status" value="1"/>
</dbReference>
<dbReference type="GO" id="GO:0006446">
    <property type="term" value="P:regulation of translational initiation"/>
    <property type="evidence" value="ECO:0007669"/>
    <property type="project" value="TreeGrafter"/>
</dbReference>
<dbReference type="Proteomes" id="UP000190423">
    <property type="component" value="Unassembled WGS sequence"/>
</dbReference>